<dbReference type="AlphaFoldDB" id="A0A4Y7J9G9"/>
<keyword evidence="3" id="KW-1185">Reference proteome</keyword>
<dbReference type="EMBL" id="CM010718">
    <property type="protein sequence ID" value="RZC57783.1"/>
    <property type="molecule type" value="Genomic_DNA"/>
</dbReference>
<evidence type="ECO:0000313" key="2">
    <source>
        <dbReference type="EMBL" id="RZC57783.1"/>
    </source>
</evidence>
<evidence type="ECO:0000259" key="1">
    <source>
        <dbReference type="Pfam" id="PF17800"/>
    </source>
</evidence>
<accession>A0A4Y7J9G9</accession>
<proteinExistence type="predicted"/>
<reference evidence="2 3" key="1">
    <citation type="journal article" date="2018" name="Science">
        <title>The opium poppy genome and morphinan production.</title>
        <authorList>
            <person name="Guo L."/>
            <person name="Winzer T."/>
            <person name="Yang X."/>
            <person name="Li Y."/>
            <person name="Ning Z."/>
            <person name="He Z."/>
            <person name="Teodor R."/>
            <person name="Lu Y."/>
            <person name="Bowser T.A."/>
            <person name="Graham I.A."/>
            <person name="Ye K."/>
        </authorList>
    </citation>
    <scope>NUCLEOTIDE SEQUENCE [LARGE SCALE GENOMIC DNA]</scope>
    <source>
        <strain evidence="3">cv. HN1</strain>
        <tissue evidence="2">Leaves</tissue>
    </source>
</reference>
<dbReference type="Gene3D" id="2.60.120.340">
    <property type="entry name" value="Nucleoplasmin core domain"/>
    <property type="match status" value="1"/>
</dbReference>
<dbReference type="InterPro" id="IPR041232">
    <property type="entry name" value="NPL"/>
</dbReference>
<feature type="domain" description="Nucleoplasmin-like" evidence="1">
    <location>
        <begin position="5"/>
        <end position="63"/>
    </location>
</feature>
<dbReference type="STRING" id="3469.A0A4Y7J9G9"/>
<dbReference type="Proteomes" id="UP000316621">
    <property type="component" value="Chromosome 4"/>
</dbReference>
<name>A0A4Y7J9G9_PAPSO</name>
<sequence length="106" mass="11869">MITNTATPVNCQCNAGERNPILLCSILTANQRSCPLDLEFDQDNGDIVFTIVGGYTVHLTGYVSNDEAKVKMVENTTETNKSFKAALPYWTMFLLERYHYDTIPGD</sequence>
<organism evidence="2 3">
    <name type="scientific">Papaver somniferum</name>
    <name type="common">Opium poppy</name>
    <dbReference type="NCBI Taxonomy" id="3469"/>
    <lineage>
        <taxon>Eukaryota</taxon>
        <taxon>Viridiplantae</taxon>
        <taxon>Streptophyta</taxon>
        <taxon>Embryophyta</taxon>
        <taxon>Tracheophyta</taxon>
        <taxon>Spermatophyta</taxon>
        <taxon>Magnoliopsida</taxon>
        <taxon>Ranunculales</taxon>
        <taxon>Papaveraceae</taxon>
        <taxon>Papaveroideae</taxon>
        <taxon>Papaver</taxon>
    </lineage>
</organism>
<dbReference type="Gramene" id="RZC57783">
    <property type="protein sequence ID" value="RZC57783"/>
    <property type="gene ID" value="C5167_005091"/>
</dbReference>
<protein>
    <recommendedName>
        <fullName evidence="1">Nucleoplasmin-like domain-containing protein</fullName>
    </recommendedName>
</protein>
<dbReference type="Pfam" id="PF17800">
    <property type="entry name" value="NPL"/>
    <property type="match status" value="1"/>
</dbReference>
<gene>
    <name evidence="2" type="ORF">C5167_005091</name>
</gene>
<evidence type="ECO:0000313" key="3">
    <source>
        <dbReference type="Proteomes" id="UP000316621"/>
    </source>
</evidence>